<evidence type="ECO:0000256" key="6">
    <source>
        <dbReference type="ARBA" id="ARBA00022857"/>
    </source>
</evidence>
<comment type="pathway">
    <text evidence="1">One-carbon metabolism; tetrahydrofolate interconversion.</text>
</comment>
<protein>
    <recommendedName>
        <fullName evidence="3">methenyltetrahydrofolate cyclohydrolase</fullName>
        <ecNumber evidence="3">3.5.4.9</ecNumber>
    </recommendedName>
</protein>
<evidence type="ECO:0000256" key="4">
    <source>
        <dbReference type="ARBA" id="ARBA00022563"/>
    </source>
</evidence>
<proteinExistence type="predicted"/>
<dbReference type="PANTHER" id="PTHR48099:SF5">
    <property type="entry name" value="C-1-TETRAHYDROFOLATE SYNTHASE, CYTOPLASMIC"/>
    <property type="match status" value="1"/>
</dbReference>
<comment type="subunit">
    <text evidence="2">Homodimer.</text>
</comment>
<feature type="domain" description="Tetrahydrofolate dehydrogenase/cyclohydrolase catalytic" evidence="9">
    <location>
        <begin position="32"/>
        <end position="152"/>
    </location>
</feature>
<dbReference type="InterPro" id="IPR046346">
    <property type="entry name" value="Aminoacid_DH-like_N_sf"/>
</dbReference>
<accession>A0A8H3I182</accession>
<dbReference type="GO" id="GO:0005829">
    <property type="term" value="C:cytosol"/>
    <property type="evidence" value="ECO:0007669"/>
    <property type="project" value="TreeGrafter"/>
</dbReference>
<evidence type="ECO:0000256" key="8">
    <source>
        <dbReference type="ARBA" id="ARBA00023268"/>
    </source>
</evidence>
<keyword evidence="8" id="KW-0511">Multifunctional enzyme</keyword>
<dbReference type="SUPFAM" id="SSF53223">
    <property type="entry name" value="Aminoacid dehydrogenase-like, N-terminal domain"/>
    <property type="match status" value="1"/>
</dbReference>
<keyword evidence="5" id="KW-0378">Hydrolase</keyword>
<keyword evidence="6" id="KW-0521">NADP</keyword>
<dbReference type="InterPro" id="IPR020630">
    <property type="entry name" value="THF_DH/CycHdrlase_cat_dom"/>
</dbReference>
<dbReference type="PANTHER" id="PTHR48099">
    <property type="entry name" value="C-1-TETRAHYDROFOLATE SYNTHASE, CYTOPLASMIC-RELATED"/>
    <property type="match status" value="1"/>
</dbReference>
<sequence length="153" mass="15853">MASAAAAAIAEKPASASVAAFVQQSEGAKIVNGTALAKDIRASVASRISTLRAQNPRFHPHLAIVQVGSRPDSTAYIRTKSKACEEAGIKSTHIQLAGNSTTEEVIEVVKKLNADESVSGVLVQLPIGDGDGIGPDNERRVIEALGPEKDVDG</sequence>
<dbReference type="PROSITE" id="PS00766">
    <property type="entry name" value="THF_DHG_CYH_1"/>
    <property type="match status" value="1"/>
</dbReference>
<dbReference type="InterPro" id="IPR000672">
    <property type="entry name" value="THF_DH/CycHdrlase"/>
</dbReference>
<dbReference type="Gene3D" id="3.40.50.10860">
    <property type="entry name" value="Leucine Dehydrogenase, chain A, domain 1"/>
    <property type="match status" value="1"/>
</dbReference>
<evidence type="ECO:0000256" key="3">
    <source>
        <dbReference type="ARBA" id="ARBA00012776"/>
    </source>
</evidence>
<dbReference type="InterPro" id="IPR020867">
    <property type="entry name" value="THF_DH/CycHdrlase_CS"/>
</dbReference>
<reference evidence="10" key="1">
    <citation type="submission" date="2021-01" db="EMBL/GenBank/DDBJ databases">
        <authorList>
            <person name="Kaushik A."/>
        </authorList>
    </citation>
    <scope>NUCLEOTIDE SEQUENCE</scope>
    <source>
        <strain evidence="10">AG5</strain>
    </source>
</reference>
<gene>
    <name evidence="10" type="ORF">RDB_LOCUS91546</name>
</gene>
<evidence type="ECO:0000256" key="5">
    <source>
        <dbReference type="ARBA" id="ARBA00022801"/>
    </source>
</evidence>
<dbReference type="FunFam" id="3.40.50.10860:FF:000005">
    <property type="entry name" value="C-1-tetrahydrofolate synthase, cytoplasmic, putative"/>
    <property type="match status" value="1"/>
</dbReference>
<dbReference type="GO" id="GO:0004488">
    <property type="term" value="F:methylenetetrahydrofolate dehydrogenase (NADP+) activity"/>
    <property type="evidence" value="ECO:0007669"/>
    <property type="project" value="InterPro"/>
</dbReference>
<evidence type="ECO:0000313" key="11">
    <source>
        <dbReference type="Proteomes" id="UP000663827"/>
    </source>
</evidence>
<dbReference type="GO" id="GO:0035999">
    <property type="term" value="P:tetrahydrofolate interconversion"/>
    <property type="evidence" value="ECO:0007669"/>
    <property type="project" value="TreeGrafter"/>
</dbReference>
<dbReference type="Pfam" id="PF00763">
    <property type="entry name" value="THF_DHG_CYH"/>
    <property type="match status" value="1"/>
</dbReference>
<dbReference type="AlphaFoldDB" id="A0A8H3I182"/>
<dbReference type="EMBL" id="CAJNJQ010001893">
    <property type="protein sequence ID" value="CAE7153925.1"/>
    <property type="molecule type" value="Genomic_DNA"/>
</dbReference>
<organism evidence="10 11">
    <name type="scientific">Rhizoctonia solani</name>
    <dbReference type="NCBI Taxonomy" id="456999"/>
    <lineage>
        <taxon>Eukaryota</taxon>
        <taxon>Fungi</taxon>
        <taxon>Dikarya</taxon>
        <taxon>Basidiomycota</taxon>
        <taxon>Agaricomycotina</taxon>
        <taxon>Agaricomycetes</taxon>
        <taxon>Cantharellales</taxon>
        <taxon>Ceratobasidiaceae</taxon>
        <taxon>Rhizoctonia</taxon>
    </lineage>
</organism>
<keyword evidence="4" id="KW-0554">One-carbon metabolism</keyword>
<evidence type="ECO:0000313" key="10">
    <source>
        <dbReference type="EMBL" id="CAE7153925.1"/>
    </source>
</evidence>
<name>A0A8H3I182_9AGAM</name>
<dbReference type="Proteomes" id="UP000663827">
    <property type="component" value="Unassembled WGS sequence"/>
</dbReference>
<dbReference type="EC" id="3.5.4.9" evidence="3"/>
<keyword evidence="7" id="KW-0560">Oxidoreductase</keyword>
<evidence type="ECO:0000256" key="2">
    <source>
        <dbReference type="ARBA" id="ARBA00011738"/>
    </source>
</evidence>
<dbReference type="PRINTS" id="PR00085">
    <property type="entry name" value="THFDHDRGNASE"/>
</dbReference>
<comment type="caution">
    <text evidence="10">The sequence shown here is derived from an EMBL/GenBank/DDBJ whole genome shotgun (WGS) entry which is preliminary data.</text>
</comment>
<dbReference type="GO" id="GO:0004477">
    <property type="term" value="F:methenyltetrahydrofolate cyclohydrolase activity"/>
    <property type="evidence" value="ECO:0007669"/>
    <property type="project" value="UniProtKB-EC"/>
</dbReference>
<evidence type="ECO:0000256" key="7">
    <source>
        <dbReference type="ARBA" id="ARBA00023002"/>
    </source>
</evidence>
<evidence type="ECO:0000256" key="1">
    <source>
        <dbReference type="ARBA" id="ARBA00004777"/>
    </source>
</evidence>
<evidence type="ECO:0000259" key="9">
    <source>
        <dbReference type="Pfam" id="PF00763"/>
    </source>
</evidence>